<evidence type="ECO:0000256" key="3">
    <source>
        <dbReference type="ARBA" id="ARBA00022989"/>
    </source>
</evidence>
<comment type="subcellular location">
    <subcellularLocation>
        <location evidence="1">Membrane</location>
    </subcellularLocation>
</comment>
<keyword evidence="4" id="KW-0472">Membrane</keyword>
<dbReference type="GO" id="GO:0008610">
    <property type="term" value="P:lipid biosynthetic process"/>
    <property type="evidence" value="ECO:0007669"/>
    <property type="project" value="InterPro"/>
</dbReference>
<evidence type="ECO:0000256" key="4">
    <source>
        <dbReference type="ARBA" id="ARBA00023136"/>
    </source>
</evidence>
<dbReference type="AlphaFoldDB" id="A0A6N7Q0E8"/>
<evidence type="ECO:0000256" key="2">
    <source>
        <dbReference type="ARBA" id="ARBA00022692"/>
    </source>
</evidence>
<protein>
    <submittedName>
        <fullName evidence="6">Fatty acid hydroxylase</fullName>
    </submittedName>
</protein>
<dbReference type="InterPro" id="IPR050307">
    <property type="entry name" value="Sterol_Desaturase_Related"/>
</dbReference>
<accession>A0A6N7Q0E8</accession>
<keyword evidence="7" id="KW-1185">Reference proteome</keyword>
<dbReference type="GO" id="GO:0016491">
    <property type="term" value="F:oxidoreductase activity"/>
    <property type="evidence" value="ECO:0007669"/>
    <property type="project" value="InterPro"/>
</dbReference>
<dbReference type="GO" id="GO:0016020">
    <property type="term" value="C:membrane"/>
    <property type="evidence" value="ECO:0007669"/>
    <property type="project" value="UniProtKB-SubCell"/>
</dbReference>
<gene>
    <name evidence="6" type="ORF">GF068_32630</name>
</gene>
<evidence type="ECO:0000313" key="7">
    <source>
        <dbReference type="Proteomes" id="UP000440224"/>
    </source>
</evidence>
<dbReference type="PANTHER" id="PTHR11863">
    <property type="entry name" value="STEROL DESATURASE"/>
    <property type="match status" value="1"/>
</dbReference>
<dbReference type="OrthoDB" id="5291790at2"/>
<dbReference type="InterPro" id="IPR006694">
    <property type="entry name" value="Fatty_acid_hydroxylase"/>
</dbReference>
<dbReference type="Proteomes" id="UP000440224">
    <property type="component" value="Unassembled WGS sequence"/>
</dbReference>
<sequence length="312" mass="34280">MGLAEGSPLGPPSSRVGHLRRLRSRRGGTIAVRMLGTRTRRIRQARSLARPSLLARAAPPLCALAALAVLERAFPRRVRAEPTGPRARRNLAFACLGVVTNLALNRLLVLPVARVSVQRRFGLLQWLRLPFAVETALGMAWLDYTLYLWHDLSHRVGVLWRLHVVHHADRDMDVTTGLRFHFAELAASLPLRALVVGAFGVSPRAVDLWQSAIVVSSLFHHANLRLPARVERWLSLVLVTPHMHEIHHSESAADRNTNFSSGIALWDSLHGTRKDAPSEAVVIGLPASIQGDASTLHAMLVRPFAGAASTTK</sequence>
<feature type="domain" description="Fatty acid hydroxylase" evidence="5">
    <location>
        <begin position="136"/>
        <end position="272"/>
    </location>
</feature>
<evidence type="ECO:0000313" key="6">
    <source>
        <dbReference type="EMBL" id="MRG96636.1"/>
    </source>
</evidence>
<comment type="caution">
    <text evidence="6">The sequence shown here is derived from an EMBL/GenBank/DDBJ whole genome shotgun (WGS) entry which is preliminary data.</text>
</comment>
<reference evidence="6 7" key="1">
    <citation type="submission" date="2019-10" db="EMBL/GenBank/DDBJ databases">
        <title>A soil myxobacterium in the family Polyangiaceae.</title>
        <authorList>
            <person name="Li Y."/>
            <person name="Wang J."/>
        </authorList>
    </citation>
    <scope>NUCLEOTIDE SEQUENCE [LARGE SCALE GENOMIC DNA]</scope>
    <source>
        <strain evidence="6 7">DSM 14734</strain>
    </source>
</reference>
<dbReference type="EMBL" id="WJIE01000012">
    <property type="protein sequence ID" value="MRG96636.1"/>
    <property type="molecule type" value="Genomic_DNA"/>
</dbReference>
<organism evidence="6 7">
    <name type="scientific">Polyangium spumosum</name>
    <dbReference type="NCBI Taxonomy" id="889282"/>
    <lineage>
        <taxon>Bacteria</taxon>
        <taxon>Pseudomonadati</taxon>
        <taxon>Myxococcota</taxon>
        <taxon>Polyangia</taxon>
        <taxon>Polyangiales</taxon>
        <taxon>Polyangiaceae</taxon>
        <taxon>Polyangium</taxon>
    </lineage>
</organism>
<evidence type="ECO:0000256" key="1">
    <source>
        <dbReference type="ARBA" id="ARBA00004370"/>
    </source>
</evidence>
<dbReference type="GO" id="GO:0005506">
    <property type="term" value="F:iron ion binding"/>
    <property type="evidence" value="ECO:0007669"/>
    <property type="project" value="InterPro"/>
</dbReference>
<keyword evidence="3" id="KW-1133">Transmembrane helix</keyword>
<keyword evidence="2" id="KW-0812">Transmembrane</keyword>
<dbReference type="Pfam" id="PF04116">
    <property type="entry name" value="FA_hydroxylase"/>
    <property type="match status" value="1"/>
</dbReference>
<name>A0A6N7Q0E8_9BACT</name>
<proteinExistence type="predicted"/>
<evidence type="ECO:0000259" key="5">
    <source>
        <dbReference type="Pfam" id="PF04116"/>
    </source>
</evidence>